<dbReference type="PaxDb" id="121845-A0A3Q0J7Q8"/>
<dbReference type="Pfam" id="PF24546">
    <property type="entry name" value="Ig_TPPC8_3rd"/>
    <property type="match status" value="1"/>
</dbReference>
<organism evidence="4 5">
    <name type="scientific">Diaphorina citri</name>
    <name type="common">Asian citrus psyllid</name>
    <dbReference type="NCBI Taxonomy" id="121845"/>
    <lineage>
        <taxon>Eukaryota</taxon>
        <taxon>Metazoa</taxon>
        <taxon>Ecdysozoa</taxon>
        <taxon>Arthropoda</taxon>
        <taxon>Hexapoda</taxon>
        <taxon>Insecta</taxon>
        <taxon>Pterygota</taxon>
        <taxon>Neoptera</taxon>
        <taxon>Paraneoptera</taxon>
        <taxon>Hemiptera</taxon>
        <taxon>Sternorrhyncha</taxon>
        <taxon>Psylloidea</taxon>
        <taxon>Psyllidae</taxon>
        <taxon>Diaphorininae</taxon>
        <taxon>Diaphorina</taxon>
    </lineage>
</organism>
<dbReference type="Pfam" id="PF24544">
    <property type="entry name" value="Ig_TPPC8_2nd"/>
    <property type="match status" value="1"/>
</dbReference>
<dbReference type="GO" id="GO:1990072">
    <property type="term" value="C:TRAPPIII protein complex"/>
    <property type="evidence" value="ECO:0007669"/>
    <property type="project" value="TreeGrafter"/>
</dbReference>
<dbReference type="Pfam" id="PF24545">
    <property type="entry name" value="Ig_TPPC8_1st"/>
    <property type="match status" value="1"/>
</dbReference>
<dbReference type="InterPro" id="IPR058541">
    <property type="entry name" value="Ig_TPPC8_1st"/>
</dbReference>
<feature type="domain" description="TPPC8 second Ig-like" evidence="1">
    <location>
        <begin position="474"/>
        <end position="532"/>
    </location>
</feature>
<dbReference type="InterPro" id="IPR024420">
    <property type="entry name" value="TRAPP_III_complex_Trs85"/>
</dbReference>
<sequence>MFGLYNLAFQAYHSAKREFGADNAWLYYAGGLEMASLSAYLANIETRKAVEYLEESISCYLNHCKMPQFATRATLLSFEFLKDIGSYSEAARQLVRMTSEDSDLRSGLLLEQAAYCYLYASRSMARKYAFHLVLAGHRYSKAKQRRHSLRCYRQAYQIYENSGWSAATDHIHLTIGKHTASLQQLEESVHSMAKLLGPSKQPPVQQEMFLRDYILTLQQLNKTSPHLDLVLPIPQVNQQSIQVLLGTPIDPEKPLGTPASGISFHESRTSIARWHKLEEQILSLVNNNVTLVFKPLVCLFSSNNSSNLPVAVVGEKICVNVELWNPMNIPIHIQDLTLEVKSSDVTVEPLPLTSLTLAPDSKTEVILSTVPRSSGQVHIEGVCYQLCSSNREDLICIPGTQKFSPSPSSLAVQVIEYAPCLQIYFRNVQSTVLSQELQELRLVLKNLGSNPIRRIFLASPTPALFCLSSSAPCSPHVTEVPLPTALAPGSSYILPLWLQAPPEIGPASVELLFYYDSDNVGDTKSKLRYRLLRHTFHLTVLSSLHCSVLASRSCASSQSTPTVNLRLQVKNTSSPQDNNPVSTVIHLDHISLSSSNWKLKPSSLPHDKISLHKQEVSHSLIQAEALTPAADPNVSTNSTDTISDIDLSGGRGGPSLSQTPYHNFLLKSTAGMKVEGEDGSNYGEGALITGTTAFKGKLVVRWKASVTDKAGHTREAQGQHILSLERLDEAVAFPFIPALNPLPASPVRFFGARPNRNNEVKPGESE</sequence>
<evidence type="ECO:0000259" key="1">
    <source>
        <dbReference type="Pfam" id="PF24544"/>
    </source>
</evidence>
<dbReference type="STRING" id="121845.A0A3Q0J7Q8"/>
<dbReference type="Pfam" id="PF12739">
    <property type="entry name" value="TRAPPC-Trs85"/>
    <property type="match status" value="1"/>
</dbReference>
<dbReference type="AlphaFoldDB" id="A0A3Q0J7Q8"/>
<keyword evidence="4" id="KW-1185">Reference proteome</keyword>
<feature type="domain" description="TPPC8 first Ig-like" evidence="2">
    <location>
        <begin position="269"/>
        <end position="399"/>
    </location>
</feature>
<name>A0A3Q0J7Q8_DIACI</name>
<evidence type="ECO:0000313" key="4">
    <source>
        <dbReference type="Proteomes" id="UP000079169"/>
    </source>
</evidence>
<dbReference type="InterPro" id="IPR011990">
    <property type="entry name" value="TPR-like_helical_dom_sf"/>
</dbReference>
<reference evidence="5" key="1">
    <citation type="submission" date="2025-08" db="UniProtKB">
        <authorList>
            <consortium name="RefSeq"/>
        </authorList>
    </citation>
    <scope>IDENTIFICATION</scope>
</reference>
<accession>A0A3Q0J7Q8</accession>
<feature type="domain" description="TPPC8 third Ig-like" evidence="3">
    <location>
        <begin position="536"/>
        <end position="722"/>
    </location>
</feature>
<dbReference type="SUPFAM" id="SSF48452">
    <property type="entry name" value="TPR-like"/>
    <property type="match status" value="1"/>
</dbReference>
<dbReference type="InterPro" id="IPR058538">
    <property type="entry name" value="Ig_TPPC8_2nd"/>
</dbReference>
<dbReference type="PANTHER" id="PTHR12975:SF6">
    <property type="entry name" value="TRAFFICKING PROTEIN PARTICLE COMPLEX SUBUNIT 8"/>
    <property type="match status" value="1"/>
</dbReference>
<proteinExistence type="predicted"/>
<dbReference type="KEGG" id="dci:103513840"/>
<dbReference type="Proteomes" id="UP000079169">
    <property type="component" value="Unplaced"/>
</dbReference>
<evidence type="ECO:0000259" key="2">
    <source>
        <dbReference type="Pfam" id="PF24545"/>
    </source>
</evidence>
<protein>
    <submittedName>
        <fullName evidence="5">Trafficking protein particle complex subunit 8-like isoform X1</fullName>
    </submittedName>
</protein>
<evidence type="ECO:0000313" key="5">
    <source>
        <dbReference type="RefSeq" id="XP_026682735.1"/>
    </source>
</evidence>
<dbReference type="PANTHER" id="PTHR12975">
    <property type="entry name" value="TRANSPORT PROTEIN TRAPP"/>
    <property type="match status" value="1"/>
</dbReference>
<dbReference type="GeneID" id="103513840"/>
<gene>
    <name evidence="5" type="primary">LOC103513840</name>
</gene>
<dbReference type="RefSeq" id="XP_026682735.1">
    <property type="nucleotide sequence ID" value="XM_026826934.1"/>
</dbReference>
<dbReference type="InterPro" id="IPR058540">
    <property type="entry name" value="Ig_TPPC8_3rd"/>
</dbReference>
<evidence type="ECO:0000259" key="3">
    <source>
        <dbReference type="Pfam" id="PF24546"/>
    </source>
</evidence>